<gene>
    <name evidence="1" type="ORF">C8P67_111138</name>
</gene>
<dbReference type="Proteomes" id="UP000257136">
    <property type="component" value="Unassembled WGS sequence"/>
</dbReference>
<evidence type="ECO:0000313" key="1">
    <source>
        <dbReference type="EMBL" id="REG96164.1"/>
    </source>
</evidence>
<comment type="caution">
    <text evidence="1">The sequence shown here is derived from an EMBL/GenBank/DDBJ whole genome shotgun (WGS) entry which is preliminary data.</text>
</comment>
<sequence length="260" mass="31368">MKDEITKFFGNLENITDFSISKQIRKQTNNLDPNEFCKLSLEYKKYCGSRVFHEQMLPKKTDELSALEKITKNDPDFFSILPVKYYVFENGKIQQKIGAIKPNPRFNFNCKYLYYEFESFQNIMHELFEIIKSKETATASPQQPKDFKIYAVKKLEVKETVEHPEFDPNLWNKDCFELFKYLYDHYYKKSKRELTNIWFYLKGHTNDTFVLKATKDEYIEFIFESYHKKITNFDKAENKWNEKELPTLKDHTIDFKDTLK</sequence>
<accession>A0A3E0ED74</accession>
<organism evidence="1 2">
    <name type="scientific">Flavobacterium aquicola</name>
    <dbReference type="NCBI Taxonomy" id="1682742"/>
    <lineage>
        <taxon>Bacteria</taxon>
        <taxon>Pseudomonadati</taxon>
        <taxon>Bacteroidota</taxon>
        <taxon>Flavobacteriia</taxon>
        <taxon>Flavobacteriales</taxon>
        <taxon>Flavobacteriaceae</taxon>
        <taxon>Flavobacterium</taxon>
    </lineage>
</organism>
<dbReference type="EMBL" id="QUNI01000011">
    <property type="protein sequence ID" value="REG96164.1"/>
    <property type="molecule type" value="Genomic_DNA"/>
</dbReference>
<dbReference type="RefSeq" id="WP_115814401.1">
    <property type="nucleotide sequence ID" value="NZ_QUNI01000011.1"/>
</dbReference>
<dbReference type="AlphaFoldDB" id="A0A3E0ED74"/>
<reference evidence="1 2" key="1">
    <citation type="submission" date="2018-08" db="EMBL/GenBank/DDBJ databases">
        <title>Genomic Encyclopedia of Archaeal and Bacterial Type Strains, Phase II (KMG-II): from individual species to whole genera.</title>
        <authorList>
            <person name="Goeker M."/>
        </authorList>
    </citation>
    <scope>NUCLEOTIDE SEQUENCE [LARGE SCALE GENOMIC DNA]</scope>
    <source>
        <strain evidence="1 2">DSM 100880</strain>
    </source>
</reference>
<keyword evidence="2" id="KW-1185">Reference proteome</keyword>
<protein>
    <submittedName>
        <fullName evidence="1">Uncharacterized protein</fullName>
    </submittedName>
</protein>
<proteinExistence type="predicted"/>
<dbReference type="OrthoDB" id="1211741at2"/>
<evidence type="ECO:0000313" key="2">
    <source>
        <dbReference type="Proteomes" id="UP000257136"/>
    </source>
</evidence>
<name>A0A3E0ED74_9FLAO</name>